<dbReference type="GO" id="GO:0030295">
    <property type="term" value="F:protein kinase activator activity"/>
    <property type="evidence" value="ECO:0007669"/>
    <property type="project" value="TreeGrafter"/>
</dbReference>
<dbReference type="GO" id="GO:0000156">
    <property type="term" value="F:phosphorelay response regulator activity"/>
    <property type="evidence" value="ECO:0007669"/>
    <property type="project" value="TreeGrafter"/>
</dbReference>
<proteinExistence type="predicted"/>
<dbReference type="SMART" id="SM00388">
    <property type="entry name" value="HisKA"/>
    <property type="match status" value="1"/>
</dbReference>
<name>A0A327Z0N8_9ACTN</name>
<evidence type="ECO:0000256" key="5">
    <source>
        <dbReference type="ARBA" id="ARBA00022679"/>
    </source>
</evidence>
<dbReference type="Gene3D" id="1.10.287.130">
    <property type="match status" value="1"/>
</dbReference>
<sequence length="414" mass="45411">MRLTSRRSAAIAALEKRMTNVSAVGEDARLAAVHSYRLLDAPRPVVLDELTRLASSVFETSMSTVTLIDRDRQWFAGKTGMPSDGGPLDTSFCYRVVDRRMSLIVQDALDHPVYRTWENVIGAPNIRFYAGVPLRDEDGHILGTMCVLDDRPRSAGDRQMDLLTTMAGQAAGHLSAVRNRLLLAEVGDELSRAISREEDFVATVSHELRTPVTTIQGYLELLADNKELIPYRRLIDPIQRNGDRLVRMVDHLLAGTRPEATPLPLLRGGVDLVAIAEASAASCRAQAAQRDVRIEIETKDERVRVTGDFTRLSQAAEQLIKNAVLFSVTGTTVTVRVLPHGLEVSDEGAGIAAEELPHVTERFYRGRHAQEQAVPGVGLGLAIVERIMRAHDGTFEITSPGEGKGTTVRMVLPV</sequence>
<dbReference type="PANTHER" id="PTHR42878">
    <property type="entry name" value="TWO-COMPONENT HISTIDINE KINASE"/>
    <property type="match status" value="1"/>
</dbReference>
<dbReference type="Proteomes" id="UP000249341">
    <property type="component" value="Unassembled WGS sequence"/>
</dbReference>
<keyword evidence="4" id="KW-0597">Phosphoprotein</keyword>
<reference evidence="12 13" key="1">
    <citation type="submission" date="2018-06" db="EMBL/GenBank/DDBJ databases">
        <title>Genomic Encyclopedia of Type Strains, Phase III (KMG-III): the genomes of soil and plant-associated and newly described type strains.</title>
        <authorList>
            <person name="Whitman W."/>
        </authorList>
    </citation>
    <scope>NUCLEOTIDE SEQUENCE [LARGE SCALE GENOMIC DNA]</scope>
    <source>
        <strain evidence="12 13">CGMCC 4.7090</strain>
    </source>
</reference>
<dbReference type="SUPFAM" id="SSF55874">
    <property type="entry name" value="ATPase domain of HSP90 chaperone/DNA topoisomerase II/histidine kinase"/>
    <property type="match status" value="1"/>
</dbReference>
<evidence type="ECO:0000313" key="13">
    <source>
        <dbReference type="Proteomes" id="UP000249341"/>
    </source>
</evidence>
<protein>
    <recommendedName>
        <fullName evidence="10">Sensor-like histidine kinase SenX3</fullName>
        <ecNumber evidence="3">2.7.13.3</ecNumber>
    </recommendedName>
</protein>
<evidence type="ECO:0000256" key="7">
    <source>
        <dbReference type="ARBA" id="ARBA00022777"/>
    </source>
</evidence>
<evidence type="ECO:0000256" key="3">
    <source>
        <dbReference type="ARBA" id="ARBA00012438"/>
    </source>
</evidence>
<dbReference type="InterPro" id="IPR005467">
    <property type="entry name" value="His_kinase_dom"/>
</dbReference>
<feature type="domain" description="Histidine kinase" evidence="11">
    <location>
        <begin position="203"/>
        <end position="414"/>
    </location>
</feature>
<dbReference type="InterPro" id="IPR003018">
    <property type="entry name" value="GAF"/>
</dbReference>
<keyword evidence="13" id="KW-1185">Reference proteome</keyword>
<evidence type="ECO:0000256" key="1">
    <source>
        <dbReference type="ARBA" id="ARBA00000085"/>
    </source>
</evidence>
<dbReference type="GO" id="GO:0007234">
    <property type="term" value="P:osmosensory signaling via phosphorelay pathway"/>
    <property type="evidence" value="ECO:0007669"/>
    <property type="project" value="TreeGrafter"/>
</dbReference>
<dbReference type="GO" id="GO:0000155">
    <property type="term" value="F:phosphorelay sensor kinase activity"/>
    <property type="evidence" value="ECO:0007669"/>
    <property type="project" value="InterPro"/>
</dbReference>
<dbReference type="AlphaFoldDB" id="A0A327Z0N8"/>
<dbReference type="InterPro" id="IPR029016">
    <property type="entry name" value="GAF-like_dom_sf"/>
</dbReference>
<dbReference type="InterPro" id="IPR036890">
    <property type="entry name" value="HATPase_C_sf"/>
</dbReference>
<dbReference type="SUPFAM" id="SSF47384">
    <property type="entry name" value="Homodimeric domain of signal transducing histidine kinase"/>
    <property type="match status" value="1"/>
</dbReference>
<evidence type="ECO:0000256" key="6">
    <source>
        <dbReference type="ARBA" id="ARBA00022741"/>
    </source>
</evidence>
<dbReference type="EMBL" id="QLMJ01000021">
    <property type="protein sequence ID" value="RAK27958.1"/>
    <property type="molecule type" value="Genomic_DNA"/>
</dbReference>
<keyword evidence="9" id="KW-0902">Two-component regulatory system</keyword>
<dbReference type="SMART" id="SM00065">
    <property type="entry name" value="GAF"/>
    <property type="match status" value="1"/>
</dbReference>
<evidence type="ECO:0000256" key="4">
    <source>
        <dbReference type="ARBA" id="ARBA00022553"/>
    </source>
</evidence>
<comment type="subcellular location">
    <subcellularLocation>
        <location evidence="2">Cell membrane</location>
    </subcellularLocation>
</comment>
<dbReference type="SUPFAM" id="SSF55781">
    <property type="entry name" value="GAF domain-like"/>
    <property type="match status" value="1"/>
</dbReference>
<evidence type="ECO:0000256" key="9">
    <source>
        <dbReference type="ARBA" id="ARBA00023012"/>
    </source>
</evidence>
<dbReference type="CDD" id="cd00082">
    <property type="entry name" value="HisKA"/>
    <property type="match status" value="1"/>
</dbReference>
<accession>A0A327Z0N8</accession>
<comment type="catalytic activity">
    <reaction evidence="1">
        <text>ATP + protein L-histidine = ADP + protein N-phospho-L-histidine.</text>
        <dbReference type="EC" id="2.7.13.3"/>
    </reaction>
</comment>
<evidence type="ECO:0000256" key="2">
    <source>
        <dbReference type="ARBA" id="ARBA00004236"/>
    </source>
</evidence>
<dbReference type="Pfam" id="PF02518">
    <property type="entry name" value="HATPase_c"/>
    <property type="match status" value="1"/>
</dbReference>
<dbReference type="GO" id="GO:0005524">
    <property type="term" value="F:ATP binding"/>
    <property type="evidence" value="ECO:0007669"/>
    <property type="project" value="UniProtKB-KW"/>
</dbReference>
<evidence type="ECO:0000256" key="10">
    <source>
        <dbReference type="ARBA" id="ARBA00039401"/>
    </source>
</evidence>
<dbReference type="Gene3D" id="3.30.450.40">
    <property type="match status" value="1"/>
</dbReference>
<keyword evidence="5" id="KW-0808">Transferase</keyword>
<dbReference type="PROSITE" id="PS50109">
    <property type="entry name" value="HIS_KIN"/>
    <property type="match status" value="1"/>
</dbReference>
<evidence type="ECO:0000256" key="8">
    <source>
        <dbReference type="ARBA" id="ARBA00022840"/>
    </source>
</evidence>
<dbReference type="Gene3D" id="3.30.565.10">
    <property type="entry name" value="Histidine kinase-like ATPase, C-terminal domain"/>
    <property type="match status" value="1"/>
</dbReference>
<comment type="caution">
    <text evidence="12">The sequence shown here is derived from an EMBL/GenBank/DDBJ whole genome shotgun (WGS) entry which is preliminary data.</text>
</comment>
<evidence type="ECO:0000259" key="11">
    <source>
        <dbReference type="PROSITE" id="PS50109"/>
    </source>
</evidence>
<dbReference type="PANTHER" id="PTHR42878:SF7">
    <property type="entry name" value="SENSOR HISTIDINE KINASE GLRK"/>
    <property type="match status" value="1"/>
</dbReference>
<dbReference type="InterPro" id="IPR003661">
    <property type="entry name" value="HisK_dim/P_dom"/>
</dbReference>
<dbReference type="SMART" id="SM00387">
    <property type="entry name" value="HATPase_c"/>
    <property type="match status" value="1"/>
</dbReference>
<dbReference type="PRINTS" id="PR00344">
    <property type="entry name" value="BCTRLSENSOR"/>
</dbReference>
<gene>
    <name evidence="12" type="ORF">B0I29_12154</name>
</gene>
<keyword evidence="7" id="KW-0418">Kinase</keyword>
<dbReference type="Pfam" id="PF00512">
    <property type="entry name" value="HisKA"/>
    <property type="match status" value="1"/>
</dbReference>
<evidence type="ECO:0000313" key="12">
    <source>
        <dbReference type="EMBL" id="RAK27958.1"/>
    </source>
</evidence>
<keyword evidence="8" id="KW-0067">ATP-binding</keyword>
<dbReference type="EC" id="2.7.13.3" evidence="3"/>
<dbReference type="InterPro" id="IPR003594">
    <property type="entry name" value="HATPase_dom"/>
</dbReference>
<keyword evidence="6" id="KW-0547">Nucleotide-binding</keyword>
<dbReference type="InterPro" id="IPR004358">
    <property type="entry name" value="Sig_transdc_His_kin-like_C"/>
</dbReference>
<organism evidence="12 13">
    <name type="scientific">Actinoplanes lutulentus</name>
    <dbReference type="NCBI Taxonomy" id="1287878"/>
    <lineage>
        <taxon>Bacteria</taxon>
        <taxon>Bacillati</taxon>
        <taxon>Actinomycetota</taxon>
        <taxon>Actinomycetes</taxon>
        <taxon>Micromonosporales</taxon>
        <taxon>Micromonosporaceae</taxon>
        <taxon>Actinoplanes</taxon>
    </lineage>
</organism>
<dbReference type="InterPro" id="IPR036097">
    <property type="entry name" value="HisK_dim/P_sf"/>
</dbReference>
<dbReference type="Pfam" id="PF01590">
    <property type="entry name" value="GAF"/>
    <property type="match status" value="1"/>
</dbReference>
<dbReference type="InterPro" id="IPR050351">
    <property type="entry name" value="BphY/WalK/GraS-like"/>
</dbReference>
<dbReference type="GO" id="GO:0005886">
    <property type="term" value="C:plasma membrane"/>
    <property type="evidence" value="ECO:0007669"/>
    <property type="project" value="UniProtKB-SubCell"/>
</dbReference>